<keyword evidence="3" id="KW-0808">Transferase</keyword>
<dbReference type="InterPro" id="IPR011009">
    <property type="entry name" value="Kinase-like_dom_sf"/>
</dbReference>
<dbReference type="FunFam" id="1.10.510.10:FF:000060">
    <property type="entry name" value="G-type lectin S-receptor-like serine/threonine-protein kinase"/>
    <property type="match status" value="1"/>
</dbReference>
<reference evidence="13" key="1">
    <citation type="submission" date="2018-02" db="EMBL/GenBank/DDBJ databases">
        <title>Rhizophora mucronata_Transcriptome.</title>
        <authorList>
            <person name="Meera S.P."/>
            <person name="Sreeshan A."/>
            <person name="Augustine A."/>
        </authorList>
    </citation>
    <scope>NUCLEOTIDE SEQUENCE</scope>
    <source>
        <tissue evidence="13">Leaf</tissue>
    </source>
</reference>
<evidence type="ECO:0000256" key="3">
    <source>
        <dbReference type="ARBA" id="ARBA00022679"/>
    </source>
</evidence>
<dbReference type="PANTHER" id="PTHR27002">
    <property type="entry name" value="RECEPTOR-LIKE SERINE/THREONINE-PROTEIN KINASE SD1-8"/>
    <property type="match status" value="1"/>
</dbReference>
<evidence type="ECO:0000256" key="6">
    <source>
        <dbReference type="ARBA" id="ARBA00022777"/>
    </source>
</evidence>
<keyword evidence="8" id="KW-1015">Disulfide bond</keyword>
<dbReference type="InterPro" id="IPR000719">
    <property type="entry name" value="Prot_kinase_dom"/>
</dbReference>
<evidence type="ECO:0000256" key="4">
    <source>
        <dbReference type="ARBA" id="ARBA00022729"/>
    </source>
</evidence>
<dbReference type="Gene3D" id="1.10.510.10">
    <property type="entry name" value="Transferase(Phosphotransferase) domain 1"/>
    <property type="match status" value="1"/>
</dbReference>
<keyword evidence="2" id="KW-0723">Serine/threonine-protein kinase</keyword>
<dbReference type="GO" id="GO:0005524">
    <property type="term" value="F:ATP binding"/>
    <property type="evidence" value="ECO:0007669"/>
    <property type="project" value="UniProtKB-KW"/>
</dbReference>
<evidence type="ECO:0000256" key="9">
    <source>
        <dbReference type="ARBA" id="ARBA00023180"/>
    </source>
</evidence>
<evidence type="ECO:0000256" key="7">
    <source>
        <dbReference type="ARBA" id="ARBA00022840"/>
    </source>
</evidence>
<dbReference type="InterPro" id="IPR008271">
    <property type="entry name" value="Ser/Thr_kinase_AS"/>
</dbReference>
<dbReference type="EC" id="2.7.11.1" evidence="1"/>
<keyword evidence="4" id="KW-0732">Signal</keyword>
<dbReference type="InterPro" id="IPR001245">
    <property type="entry name" value="Ser-Thr/Tyr_kinase_cat_dom"/>
</dbReference>
<keyword evidence="9" id="KW-0325">Glycoprotein</keyword>
<dbReference type="AlphaFoldDB" id="A0A2P2PKG8"/>
<dbReference type="GO" id="GO:0004674">
    <property type="term" value="F:protein serine/threonine kinase activity"/>
    <property type="evidence" value="ECO:0007669"/>
    <property type="project" value="UniProtKB-KW"/>
</dbReference>
<feature type="domain" description="Protein kinase" evidence="12">
    <location>
        <begin position="1"/>
        <end position="217"/>
    </location>
</feature>
<dbReference type="PANTHER" id="PTHR27002:SF1111">
    <property type="entry name" value="NON-SPECIFIC SERINE_THREONINE PROTEIN KINASE"/>
    <property type="match status" value="1"/>
</dbReference>
<evidence type="ECO:0000256" key="10">
    <source>
        <dbReference type="ARBA" id="ARBA00047899"/>
    </source>
</evidence>
<dbReference type="SMART" id="SM00220">
    <property type="entry name" value="S_TKc"/>
    <property type="match status" value="1"/>
</dbReference>
<dbReference type="EMBL" id="GGEC01074711">
    <property type="protein sequence ID" value="MBX55195.1"/>
    <property type="molecule type" value="Transcribed_RNA"/>
</dbReference>
<evidence type="ECO:0000256" key="8">
    <source>
        <dbReference type="ARBA" id="ARBA00023157"/>
    </source>
</evidence>
<dbReference type="PROSITE" id="PS00108">
    <property type="entry name" value="PROTEIN_KINASE_ST"/>
    <property type="match status" value="1"/>
</dbReference>
<keyword evidence="5" id="KW-0547">Nucleotide-binding</keyword>
<comment type="catalytic activity">
    <reaction evidence="10">
        <text>L-threonyl-[protein] + ATP = O-phospho-L-threonyl-[protein] + ADP + H(+)</text>
        <dbReference type="Rhea" id="RHEA:46608"/>
        <dbReference type="Rhea" id="RHEA-COMP:11060"/>
        <dbReference type="Rhea" id="RHEA-COMP:11605"/>
        <dbReference type="ChEBI" id="CHEBI:15378"/>
        <dbReference type="ChEBI" id="CHEBI:30013"/>
        <dbReference type="ChEBI" id="CHEBI:30616"/>
        <dbReference type="ChEBI" id="CHEBI:61977"/>
        <dbReference type="ChEBI" id="CHEBI:456216"/>
        <dbReference type="EC" id="2.7.11.1"/>
    </reaction>
</comment>
<evidence type="ECO:0000256" key="5">
    <source>
        <dbReference type="ARBA" id="ARBA00022741"/>
    </source>
</evidence>
<sequence>MLIYEYMPNKSLDSFIFERTRGVLLTWSRRFDIIMGIARGLLYLHHDSRLRIIHRDLKLSNVLLDEEMTPKISDFGLARIIGGKQTEASTERVIGTYGYMPPEYALDGLFSIKSDVFSFGVVVLEILSGKKSTQFLKSEEAVILLAHVWRLWKEGNAADLMDEVIRDNCNADEFIRCVTVALLCVQEDLNDRPTMSKVVFMLGSEIATLPSPKEPAFVERRYLSSMGTTSSSSKVEWQDVTITGSF</sequence>
<evidence type="ECO:0000256" key="1">
    <source>
        <dbReference type="ARBA" id="ARBA00012513"/>
    </source>
</evidence>
<proteinExistence type="predicted"/>
<accession>A0A2P2PKG8</accession>
<evidence type="ECO:0000259" key="12">
    <source>
        <dbReference type="PROSITE" id="PS50011"/>
    </source>
</evidence>
<evidence type="ECO:0000313" key="13">
    <source>
        <dbReference type="EMBL" id="MBX55195.1"/>
    </source>
</evidence>
<comment type="catalytic activity">
    <reaction evidence="11">
        <text>L-seryl-[protein] + ATP = O-phospho-L-seryl-[protein] + ADP + H(+)</text>
        <dbReference type="Rhea" id="RHEA:17989"/>
        <dbReference type="Rhea" id="RHEA-COMP:9863"/>
        <dbReference type="Rhea" id="RHEA-COMP:11604"/>
        <dbReference type="ChEBI" id="CHEBI:15378"/>
        <dbReference type="ChEBI" id="CHEBI:29999"/>
        <dbReference type="ChEBI" id="CHEBI:30616"/>
        <dbReference type="ChEBI" id="CHEBI:83421"/>
        <dbReference type="ChEBI" id="CHEBI:456216"/>
        <dbReference type="EC" id="2.7.11.1"/>
    </reaction>
</comment>
<dbReference type="SUPFAM" id="SSF56112">
    <property type="entry name" value="Protein kinase-like (PK-like)"/>
    <property type="match status" value="1"/>
</dbReference>
<keyword evidence="7" id="KW-0067">ATP-binding</keyword>
<dbReference type="PIRSF" id="PIRSF000654">
    <property type="entry name" value="Integrin-linked_kinase"/>
    <property type="match status" value="1"/>
</dbReference>
<organism evidence="13">
    <name type="scientific">Rhizophora mucronata</name>
    <name type="common">Asiatic mangrove</name>
    <dbReference type="NCBI Taxonomy" id="61149"/>
    <lineage>
        <taxon>Eukaryota</taxon>
        <taxon>Viridiplantae</taxon>
        <taxon>Streptophyta</taxon>
        <taxon>Embryophyta</taxon>
        <taxon>Tracheophyta</taxon>
        <taxon>Spermatophyta</taxon>
        <taxon>Magnoliopsida</taxon>
        <taxon>eudicotyledons</taxon>
        <taxon>Gunneridae</taxon>
        <taxon>Pentapetalae</taxon>
        <taxon>rosids</taxon>
        <taxon>fabids</taxon>
        <taxon>Malpighiales</taxon>
        <taxon>Rhizophoraceae</taxon>
        <taxon>Rhizophora</taxon>
    </lineage>
</organism>
<evidence type="ECO:0000256" key="11">
    <source>
        <dbReference type="ARBA" id="ARBA00048679"/>
    </source>
</evidence>
<name>A0A2P2PKG8_RHIMU</name>
<dbReference type="PROSITE" id="PS50011">
    <property type="entry name" value="PROTEIN_KINASE_DOM"/>
    <property type="match status" value="1"/>
</dbReference>
<protein>
    <recommendedName>
        <fullName evidence="1">non-specific serine/threonine protein kinase</fullName>
        <ecNumber evidence="1">2.7.11.1</ecNumber>
    </recommendedName>
</protein>
<dbReference type="GO" id="GO:0005886">
    <property type="term" value="C:plasma membrane"/>
    <property type="evidence" value="ECO:0007669"/>
    <property type="project" value="TreeGrafter"/>
</dbReference>
<keyword evidence="6" id="KW-0418">Kinase</keyword>
<dbReference type="Pfam" id="PF07714">
    <property type="entry name" value="PK_Tyr_Ser-Thr"/>
    <property type="match status" value="1"/>
</dbReference>
<evidence type="ECO:0000256" key="2">
    <source>
        <dbReference type="ARBA" id="ARBA00022527"/>
    </source>
</evidence>